<feature type="transmembrane region" description="Helical" evidence="1">
    <location>
        <begin position="88"/>
        <end position="104"/>
    </location>
</feature>
<protein>
    <recommendedName>
        <fullName evidence="2">LiaF transmembrane domain-containing protein</fullName>
    </recommendedName>
</protein>
<comment type="caution">
    <text evidence="3">The sequence shown here is derived from an EMBL/GenBank/DDBJ whole genome shotgun (WGS) entry which is preliminary data.</text>
</comment>
<dbReference type="Pfam" id="PF22570">
    <property type="entry name" value="LiaF-TM"/>
    <property type="match status" value="1"/>
</dbReference>
<keyword evidence="1" id="KW-0812">Transmembrane</keyword>
<feature type="transmembrane region" description="Helical" evidence="1">
    <location>
        <begin position="65"/>
        <end position="82"/>
    </location>
</feature>
<dbReference type="InterPro" id="IPR054331">
    <property type="entry name" value="LiaF_TM"/>
</dbReference>
<evidence type="ECO:0000256" key="1">
    <source>
        <dbReference type="SAM" id="Phobius"/>
    </source>
</evidence>
<evidence type="ECO:0000313" key="4">
    <source>
        <dbReference type="Proteomes" id="UP000257323"/>
    </source>
</evidence>
<feature type="transmembrane region" description="Helical" evidence="1">
    <location>
        <begin position="40"/>
        <end position="58"/>
    </location>
</feature>
<reference evidence="3 4" key="1">
    <citation type="submission" date="2018-08" db="EMBL/GenBank/DDBJ databases">
        <title>Genome analysis of the thermophilic bacterium of the candidate phylum Aminicenantes from deep subsurface aquifer revealed its physiology and ecological role.</title>
        <authorList>
            <person name="Kadnikov V.V."/>
            <person name="Mardanov A.V."/>
            <person name="Beletsky A.V."/>
            <person name="Karnachuk O.V."/>
            <person name="Ravin N.V."/>
        </authorList>
    </citation>
    <scope>NUCLEOTIDE SEQUENCE [LARGE SCALE GENOMIC DNA]</scope>
    <source>
        <strain evidence="3">BY38</strain>
    </source>
</reference>
<proteinExistence type="predicted"/>
<evidence type="ECO:0000259" key="2">
    <source>
        <dbReference type="Pfam" id="PF22570"/>
    </source>
</evidence>
<dbReference type="EMBL" id="QUAH01000008">
    <property type="protein sequence ID" value="RFT15602.1"/>
    <property type="molecule type" value="Genomic_DNA"/>
</dbReference>
<accession>A0A3E2BLR9</accession>
<organism evidence="3 4">
    <name type="scientific">Candidatus Saccharicenans subterraneus</name>
    <dbReference type="NCBI Taxonomy" id="2508984"/>
    <lineage>
        <taxon>Bacteria</taxon>
        <taxon>Candidatus Aminicenantota</taxon>
        <taxon>Candidatus Aminicenantia</taxon>
        <taxon>Candidatus Aminicenantales</taxon>
        <taxon>Candidatus Saccharicenantaceae</taxon>
        <taxon>Candidatus Saccharicenans</taxon>
    </lineage>
</organism>
<keyword evidence="1" id="KW-0472">Membrane</keyword>
<dbReference type="Proteomes" id="UP000257323">
    <property type="component" value="Unassembled WGS sequence"/>
</dbReference>
<dbReference type="AlphaFoldDB" id="A0A3E2BLR9"/>
<name>A0A3E2BLR9_9BACT</name>
<evidence type="ECO:0000313" key="3">
    <source>
        <dbReference type="EMBL" id="RFT15602.1"/>
    </source>
</evidence>
<sequence>MSSKSGDGRIFWGLFLVIIGLLFLLEQLEYLDIGRIISTYWPAIFILIGLSIFIGNGFKRSNEALFMIIFGTFLLLIKFHIIDRHIWRYLWPVLLMALGLWIMFKPRARSKG</sequence>
<gene>
    <name evidence="3" type="ORF">OP8BY_0250</name>
</gene>
<feature type="domain" description="LiaF transmembrane" evidence="2">
    <location>
        <begin position="11"/>
        <end position="109"/>
    </location>
</feature>
<keyword evidence="1" id="KW-1133">Transmembrane helix</keyword>
<feature type="transmembrane region" description="Helical" evidence="1">
    <location>
        <begin position="9"/>
        <end position="28"/>
    </location>
</feature>